<evidence type="ECO:0000256" key="4">
    <source>
        <dbReference type="ARBA" id="ARBA00007729"/>
    </source>
</evidence>
<evidence type="ECO:0000256" key="6">
    <source>
        <dbReference type="ARBA" id="ARBA00022496"/>
    </source>
</evidence>
<dbReference type="FunFam" id="3.40.50.720:FF:000051">
    <property type="entry name" value="STEAP2 metalloreductase"/>
    <property type="match status" value="1"/>
</dbReference>
<feature type="transmembrane region" description="Helical" evidence="21">
    <location>
        <begin position="679"/>
        <end position="700"/>
    </location>
</feature>
<dbReference type="InterPro" id="IPR051267">
    <property type="entry name" value="STEAP_metalloreductase"/>
</dbReference>
<feature type="transmembrane region" description="Helical" evidence="21">
    <location>
        <begin position="107"/>
        <end position="127"/>
    </location>
</feature>
<comment type="catalytic activity">
    <reaction evidence="18">
        <text>2 Cu(+) + NADP(+) + H(+) = 2 Cu(2+) + NADPH</text>
        <dbReference type="Rhea" id="RHEA:71771"/>
        <dbReference type="ChEBI" id="CHEBI:15378"/>
        <dbReference type="ChEBI" id="CHEBI:29036"/>
        <dbReference type="ChEBI" id="CHEBI:49552"/>
        <dbReference type="ChEBI" id="CHEBI:57783"/>
        <dbReference type="ChEBI" id="CHEBI:58349"/>
    </reaction>
    <physiologicalReaction direction="right-to-left" evidence="18">
        <dbReference type="Rhea" id="RHEA:71773"/>
    </physiologicalReaction>
</comment>
<feature type="transmembrane region" description="Helical" evidence="21">
    <location>
        <begin position="292"/>
        <end position="310"/>
    </location>
</feature>
<sequence length="863" mass="98311">MGWSVCRHCPLQASAGHISGIPAVCLTMQRSSSDLGEVATYHDENFQPSEEETPQLQLTQKELEGGEMEAEELSRMHFDPLLSAFALEEFELPADIRLREMPLFPKWHLPFKVMTVFLAVSFVYTFLRDVLQPYMSQSKNDFYKIPILVLNKVLPWTSITLLALVYLPGGLASLLQLHRGTKYSSFPVWLENWMGVRKQLGLLSFFLACLHAIYSLSYPMRRSYRYKLLNWAYQQVQEKKESSWVEDDVWRMEIYISLGILGLGILALVAISSLPSVTNALNWREFQCVQRTLGHAALFLCTAHALVYGWRKWVEVKHFVCAQRAGGAATAKTSPGVPQSRRIREGYRERYRQCFLRSRNLVLSTSRAPRLKMDSISLMGSSPACKVSFLPNGLKNGPRDGSSKLSVAIIGSGDFSKSLAIRLLCSGFHVVVGSRQPKRAAEFFPHVVDVTHHEDAVGKAPIIFLAIHREHYSSLWDIKHLLAGKILVDVSNNRRSNQYPESNAEYLASLFPEANVVKGFNVISAWAMQSGPKDASRQVYICSNSVEARQQVIELARQLSFIPVDMGTLSLAKEIENMPLRLFSDWKGPVLTAVALSIFFFAYSFIRDIIHPYMKNRQSFFYKIPLEMVNRTLPVVAITLLALVYLAGQLAAAHQLFYNTKFRRFPFWLQGWLQSRKQLGLLSFYFACIHVLYSLCLPMRRSERYLLLNMAYQQVHANIENSWNEEEVWRVEMYVSFGIMSLGLLSLLAVTSIPSVNSTLNWREFSFIQSTLGYIALLIATLHALLFGWKRAFEEESYRFYMPPTFIVAVALPVTVIVGKAVLMMPCVAWRLKRIRRGRDDSQHHAGRERPAAHVSPERVTIM</sequence>
<evidence type="ECO:0000256" key="8">
    <source>
        <dbReference type="ARBA" id="ARBA00022692"/>
    </source>
</evidence>
<dbReference type="PANTHER" id="PTHR14239:SF6">
    <property type="entry name" value="METALLOREDUCTASE STEAP2"/>
    <property type="match status" value="1"/>
</dbReference>
<comment type="subcellular location">
    <subcellularLocation>
        <location evidence="3">Endosome membrane</location>
        <topology evidence="3">Multi-pass membrane protein</topology>
    </subcellularLocation>
</comment>
<feature type="transmembrane region" description="Helical" evidence="21">
    <location>
        <begin position="200"/>
        <end position="218"/>
    </location>
</feature>
<dbReference type="GO" id="GO:0052851">
    <property type="term" value="F:ferric-chelate reductase (NADPH) activity"/>
    <property type="evidence" value="ECO:0007669"/>
    <property type="project" value="TreeGrafter"/>
</dbReference>
<keyword evidence="15" id="KW-0186">Copper</keyword>
<proteinExistence type="inferred from homology"/>
<keyword evidence="9" id="KW-0479">Metal-binding</keyword>
<dbReference type="GO" id="GO:0006826">
    <property type="term" value="P:iron ion transport"/>
    <property type="evidence" value="ECO:0007669"/>
    <property type="project" value="UniProtKB-KW"/>
</dbReference>
<feature type="compositionally biased region" description="Basic and acidic residues" evidence="20">
    <location>
        <begin position="841"/>
        <end position="852"/>
    </location>
</feature>
<dbReference type="PANTHER" id="PTHR14239">
    <property type="entry name" value="DUDULIN-RELATED"/>
    <property type="match status" value="1"/>
</dbReference>
<dbReference type="AlphaFoldDB" id="A0A8T0BN06"/>
<dbReference type="InterPro" id="IPR013130">
    <property type="entry name" value="Fe3_Rdtase_TM_dom"/>
</dbReference>
<dbReference type="InterPro" id="IPR028939">
    <property type="entry name" value="P5C_Rdtase_cat_N"/>
</dbReference>
<evidence type="ECO:0000256" key="18">
    <source>
        <dbReference type="ARBA" id="ARBA00048958"/>
    </source>
</evidence>
<dbReference type="GO" id="GO:0046872">
    <property type="term" value="F:metal ion binding"/>
    <property type="evidence" value="ECO:0007669"/>
    <property type="project" value="UniProtKB-KW"/>
</dbReference>
<evidence type="ECO:0000256" key="11">
    <source>
        <dbReference type="ARBA" id="ARBA00022827"/>
    </source>
</evidence>
<keyword evidence="5" id="KW-0813">Transport</keyword>
<feature type="transmembrane region" description="Helical" evidence="21">
    <location>
        <begin position="588"/>
        <end position="606"/>
    </location>
</feature>
<comment type="catalytic activity">
    <reaction evidence="19">
        <text>2 Fe(2+) + NADP(+) + H(+) = 2 Fe(3+) + NADPH</text>
        <dbReference type="Rhea" id="RHEA:71767"/>
        <dbReference type="ChEBI" id="CHEBI:15378"/>
        <dbReference type="ChEBI" id="CHEBI:29033"/>
        <dbReference type="ChEBI" id="CHEBI:29034"/>
        <dbReference type="ChEBI" id="CHEBI:57783"/>
        <dbReference type="ChEBI" id="CHEBI:58349"/>
    </reaction>
    <physiologicalReaction direction="right-to-left" evidence="19">
        <dbReference type="Rhea" id="RHEA:71769"/>
    </physiologicalReaction>
</comment>
<evidence type="ECO:0000256" key="10">
    <source>
        <dbReference type="ARBA" id="ARBA00022753"/>
    </source>
</evidence>
<feature type="domain" description="Ferric oxidoreductase" evidence="22">
    <location>
        <begin position="156"/>
        <end position="301"/>
    </location>
</feature>
<gene>
    <name evidence="24" type="ORF">HF521_017719</name>
</gene>
<feature type="region of interest" description="Disordered" evidence="20">
    <location>
        <begin position="841"/>
        <end position="863"/>
    </location>
</feature>
<comment type="similarity">
    <text evidence="4">Belongs to the STEAP family.</text>
</comment>
<feature type="transmembrane region" description="Helical" evidence="21">
    <location>
        <begin position="635"/>
        <end position="658"/>
    </location>
</feature>
<dbReference type="GO" id="GO:0010008">
    <property type="term" value="C:endosome membrane"/>
    <property type="evidence" value="ECO:0007669"/>
    <property type="project" value="UniProtKB-SubCell"/>
</dbReference>
<comment type="cofactor">
    <cofactor evidence="1">
        <name>heme b</name>
        <dbReference type="ChEBI" id="CHEBI:60344"/>
    </cofactor>
</comment>
<evidence type="ECO:0000256" key="9">
    <source>
        <dbReference type="ARBA" id="ARBA00022723"/>
    </source>
</evidence>
<evidence type="ECO:0000256" key="16">
    <source>
        <dbReference type="ARBA" id="ARBA00023065"/>
    </source>
</evidence>
<dbReference type="InterPro" id="IPR036291">
    <property type="entry name" value="NAD(P)-bd_dom_sf"/>
</dbReference>
<evidence type="ECO:0000256" key="13">
    <source>
        <dbReference type="ARBA" id="ARBA00023002"/>
    </source>
</evidence>
<dbReference type="Pfam" id="PF03807">
    <property type="entry name" value="F420_oxidored"/>
    <property type="match status" value="1"/>
</dbReference>
<evidence type="ECO:0000256" key="5">
    <source>
        <dbReference type="ARBA" id="ARBA00022448"/>
    </source>
</evidence>
<keyword evidence="8 21" id="KW-0812">Transmembrane</keyword>
<evidence type="ECO:0000313" key="24">
    <source>
        <dbReference type="EMBL" id="KAF7708662.1"/>
    </source>
</evidence>
<evidence type="ECO:0000256" key="19">
    <source>
        <dbReference type="ARBA" id="ARBA00049387"/>
    </source>
</evidence>
<evidence type="ECO:0008006" key="26">
    <source>
        <dbReference type="Google" id="ProtNLM"/>
    </source>
</evidence>
<evidence type="ECO:0000256" key="2">
    <source>
        <dbReference type="ARBA" id="ARBA00001974"/>
    </source>
</evidence>
<dbReference type="GO" id="GO:0005886">
    <property type="term" value="C:plasma membrane"/>
    <property type="evidence" value="ECO:0007669"/>
    <property type="project" value="TreeGrafter"/>
</dbReference>
<evidence type="ECO:0000313" key="25">
    <source>
        <dbReference type="Proteomes" id="UP000606274"/>
    </source>
</evidence>
<dbReference type="SUPFAM" id="SSF51735">
    <property type="entry name" value="NAD(P)-binding Rossmann-fold domains"/>
    <property type="match status" value="1"/>
</dbReference>
<evidence type="ECO:0000256" key="20">
    <source>
        <dbReference type="SAM" id="MobiDB-lite"/>
    </source>
</evidence>
<evidence type="ECO:0000256" key="14">
    <source>
        <dbReference type="ARBA" id="ARBA00023004"/>
    </source>
</evidence>
<feature type="transmembrane region" description="Helical" evidence="21">
    <location>
        <begin position="148"/>
        <end position="167"/>
    </location>
</feature>
<feature type="domain" description="Ferric oxidoreductase" evidence="22">
    <location>
        <begin position="635"/>
        <end position="779"/>
    </location>
</feature>
<dbReference type="EMBL" id="JABFDY010000004">
    <property type="protein sequence ID" value="KAF7708662.1"/>
    <property type="molecule type" value="Genomic_DNA"/>
</dbReference>
<keyword evidence="7" id="KW-0285">Flavoprotein</keyword>
<keyword evidence="16" id="KW-0406">Ion transport</keyword>
<protein>
    <recommendedName>
        <fullName evidence="26">Metalloreductase STEAP2</fullName>
    </recommendedName>
</protein>
<feature type="transmembrane region" description="Helical" evidence="21">
    <location>
        <begin position="806"/>
        <end position="830"/>
    </location>
</feature>
<evidence type="ECO:0000256" key="12">
    <source>
        <dbReference type="ARBA" id="ARBA00022989"/>
    </source>
</evidence>
<keyword evidence="10" id="KW-0967">Endosome</keyword>
<comment type="caution">
    <text evidence="24">The sequence shown here is derived from an EMBL/GenBank/DDBJ whole genome shotgun (WGS) entry which is preliminary data.</text>
</comment>
<evidence type="ECO:0000256" key="15">
    <source>
        <dbReference type="ARBA" id="ARBA00023008"/>
    </source>
</evidence>
<keyword evidence="11" id="KW-0274">FAD</keyword>
<keyword evidence="6" id="KW-0410">Iron transport</keyword>
<reference evidence="24" key="1">
    <citation type="submission" date="2020-08" db="EMBL/GenBank/DDBJ databases">
        <title>Chromosome-level assembly of Southern catfish (Silurus meridionalis) provides insights into visual adaptation to the nocturnal and benthic lifestyles.</title>
        <authorList>
            <person name="Zhang Y."/>
            <person name="Wang D."/>
            <person name="Peng Z."/>
        </authorList>
    </citation>
    <scope>NUCLEOTIDE SEQUENCE</scope>
    <source>
        <strain evidence="24">SWU-2019-XX</strain>
        <tissue evidence="24">Muscle</tissue>
    </source>
</reference>
<evidence type="ECO:0000259" key="23">
    <source>
        <dbReference type="Pfam" id="PF03807"/>
    </source>
</evidence>
<dbReference type="Proteomes" id="UP000606274">
    <property type="component" value="Unassembled WGS sequence"/>
</dbReference>
<organism evidence="24 25">
    <name type="scientific">Silurus meridionalis</name>
    <name type="common">Southern catfish</name>
    <name type="synonym">Silurus soldatovi meridionalis</name>
    <dbReference type="NCBI Taxonomy" id="175797"/>
    <lineage>
        <taxon>Eukaryota</taxon>
        <taxon>Metazoa</taxon>
        <taxon>Chordata</taxon>
        <taxon>Craniata</taxon>
        <taxon>Vertebrata</taxon>
        <taxon>Euteleostomi</taxon>
        <taxon>Actinopterygii</taxon>
        <taxon>Neopterygii</taxon>
        <taxon>Teleostei</taxon>
        <taxon>Ostariophysi</taxon>
        <taxon>Siluriformes</taxon>
        <taxon>Siluridae</taxon>
        <taxon>Silurus</taxon>
    </lineage>
</organism>
<feature type="transmembrane region" description="Helical" evidence="21">
    <location>
        <begin position="765"/>
        <end position="786"/>
    </location>
</feature>
<feature type="transmembrane region" description="Helical" evidence="21">
    <location>
        <begin position="733"/>
        <end position="753"/>
    </location>
</feature>
<comment type="cofactor">
    <cofactor evidence="2">
        <name>FAD</name>
        <dbReference type="ChEBI" id="CHEBI:57692"/>
    </cofactor>
</comment>
<evidence type="ECO:0000256" key="21">
    <source>
        <dbReference type="SAM" id="Phobius"/>
    </source>
</evidence>
<feature type="domain" description="Pyrroline-5-carboxylate reductase catalytic N-terminal" evidence="23">
    <location>
        <begin position="407"/>
        <end position="493"/>
    </location>
</feature>
<dbReference type="GO" id="GO:0008823">
    <property type="term" value="F:cupric reductase (NADH) activity"/>
    <property type="evidence" value="ECO:0007669"/>
    <property type="project" value="TreeGrafter"/>
</dbReference>
<name>A0A8T0BN06_SILME</name>
<keyword evidence="13" id="KW-0560">Oxidoreductase</keyword>
<evidence type="ECO:0000256" key="17">
    <source>
        <dbReference type="ARBA" id="ARBA00023136"/>
    </source>
</evidence>
<evidence type="ECO:0000256" key="7">
    <source>
        <dbReference type="ARBA" id="ARBA00022630"/>
    </source>
</evidence>
<keyword evidence="25" id="KW-1185">Reference proteome</keyword>
<dbReference type="Pfam" id="PF01794">
    <property type="entry name" value="Ferric_reduct"/>
    <property type="match status" value="2"/>
</dbReference>
<dbReference type="GO" id="GO:0015677">
    <property type="term" value="P:copper ion import"/>
    <property type="evidence" value="ECO:0007669"/>
    <property type="project" value="TreeGrafter"/>
</dbReference>
<evidence type="ECO:0000259" key="22">
    <source>
        <dbReference type="Pfam" id="PF01794"/>
    </source>
</evidence>
<keyword evidence="17 21" id="KW-0472">Membrane</keyword>
<keyword evidence="14" id="KW-0408">Iron</keyword>
<evidence type="ECO:0000256" key="3">
    <source>
        <dbReference type="ARBA" id="ARBA00004337"/>
    </source>
</evidence>
<accession>A0A8T0BN06</accession>
<dbReference type="Gene3D" id="3.40.50.720">
    <property type="entry name" value="NAD(P)-binding Rossmann-like Domain"/>
    <property type="match status" value="1"/>
</dbReference>
<keyword evidence="12 21" id="KW-1133">Transmembrane helix</keyword>
<evidence type="ECO:0000256" key="1">
    <source>
        <dbReference type="ARBA" id="ARBA00001970"/>
    </source>
</evidence>
<feature type="transmembrane region" description="Helical" evidence="21">
    <location>
        <begin position="254"/>
        <end position="272"/>
    </location>
</feature>